<dbReference type="EMBL" id="LN713927">
    <property type="protein sequence ID" value="CEK42481.1"/>
    <property type="molecule type" value="Genomic_DNA"/>
</dbReference>
<gene>
    <name evidence="2" type="ORF">PQBR55_0102</name>
</gene>
<evidence type="ECO:0000256" key="1">
    <source>
        <dbReference type="SAM" id="Phobius"/>
    </source>
</evidence>
<accession>A0A0G4E5H9</accession>
<keyword evidence="1" id="KW-0812">Transmembrane</keyword>
<evidence type="ECO:0000313" key="2">
    <source>
        <dbReference type="EMBL" id="CEK42481.1"/>
    </source>
</evidence>
<sequence>MVFEKDYDDEERAVGGLFAPLIELVSTLLCLFKSFFLFILVFKRLQAT</sequence>
<name>A0A0G4E5H9_PSEFS</name>
<reference evidence="2" key="2">
    <citation type="submission" date="2015-06" db="EMBL/GenBank/DDBJ databases">
        <title>Environmentally co-occuring mercury resistance plasmids are genetically and phenotypically diverse and confer variable context-dependent fitness effects.</title>
        <authorList>
            <person name="Hall J.P.J."/>
            <person name="Harrison E."/>
            <person name="Lilley A.K."/>
            <person name="Paterson S."/>
            <person name="Spiers A.J."/>
            <person name="Brockhurst M.A."/>
        </authorList>
    </citation>
    <scope>NUCLEOTIDE SEQUENCE [LARGE SCALE GENOMIC DNA]</scope>
    <source>
        <strain evidence="2">SBW25</strain>
        <plasmid evidence="2">pQBR55</plasmid>
    </source>
</reference>
<organism evidence="2">
    <name type="scientific">Pseudomonas fluorescens (strain SBW25)</name>
    <dbReference type="NCBI Taxonomy" id="216595"/>
    <lineage>
        <taxon>Bacteria</taxon>
        <taxon>Pseudomonadati</taxon>
        <taxon>Pseudomonadota</taxon>
        <taxon>Gammaproteobacteria</taxon>
        <taxon>Pseudomonadales</taxon>
        <taxon>Pseudomonadaceae</taxon>
        <taxon>Pseudomonas</taxon>
    </lineage>
</organism>
<dbReference type="AlphaFoldDB" id="A0A0G4E5H9"/>
<proteinExistence type="predicted"/>
<keyword evidence="2" id="KW-0614">Plasmid</keyword>
<reference evidence="2" key="1">
    <citation type="submission" date="2014-12" db="EMBL/GenBank/DDBJ databases">
        <authorList>
            <person name="Hall J."/>
        </authorList>
    </citation>
    <scope>NUCLEOTIDE SEQUENCE [LARGE SCALE GENOMIC DNA]</scope>
    <source>
        <strain evidence="2">SBW25</strain>
        <plasmid evidence="2">pQBR55</plasmid>
    </source>
</reference>
<keyword evidence="1" id="KW-0472">Membrane</keyword>
<feature type="transmembrane region" description="Helical" evidence="1">
    <location>
        <begin position="20"/>
        <end position="42"/>
    </location>
</feature>
<protein>
    <submittedName>
        <fullName evidence="2">Uncharacterized protein</fullName>
    </submittedName>
</protein>
<geneLocation type="plasmid" evidence="2">
    <name>pQBR55</name>
</geneLocation>
<keyword evidence="1" id="KW-1133">Transmembrane helix</keyword>